<feature type="transmembrane region" description="Helical" evidence="7">
    <location>
        <begin position="356"/>
        <end position="376"/>
    </location>
</feature>
<dbReference type="GO" id="GO:0005524">
    <property type="term" value="F:ATP binding"/>
    <property type="evidence" value="ECO:0007669"/>
    <property type="project" value="UniProtKB-KW"/>
</dbReference>
<evidence type="ECO:0000256" key="1">
    <source>
        <dbReference type="ARBA" id="ARBA00022527"/>
    </source>
</evidence>
<evidence type="ECO:0000256" key="7">
    <source>
        <dbReference type="SAM" id="Phobius"/>
    </source>
</evidence>
<dbReference type="Gene3D" id="3.30.200.20">
    <property type="entry name" value="Phosphorylase Kinase, domain 1"/>
    <property type="match status" value="1"/>
</dbReference>
<keyword evidence="5" id="KW-0067">ATP-binding</keyword>
<reference evidence="9" key="1">
    <citation type="submission" date="2016-10" db="EMBL/GenBank/DDBJ databases">
        <title>Sequence of Gallionella enrichment culture.</title>
        <authorList>
            <person name="Poehlein A."/>
            <person name="Muehling M."/>
            <person name="Daniel R."/>
        </authorList>
    </citation>
    <scope>NUCLEOTIDE SEQUENCE</scope>
</reference>
<name>A0A1J5R862_9ZZZZ</name>
<proteinExistence type="predicted"/>
<feature type="region of interest" description="Disordered" evidence="6">
    <location>
        <begin position="302"/>
        <end position="342"/>
    </location>
</feature>
<dbReference type="EMBL" id="MLJW01000242">
    <property type="protein sequence ID" value="OIQ92057.1"/>
    <property type="molecule type" value="Genomic_DNA"/>
</dbReference>
<dbReference type="AlphaFoldDB" id="A0A1J5R862"/>
<dbReference type="GO" id="GO:0004674">
    <property type="term" value="F:protein serine/threonine kinase activity"/>
    <property type="evidence" value="ECO:0007669"/>
    <property type="project" value="UniProtKB-KW"/>
</dbReference>
<dbReference type="InterPro" id="IPR000719">
    <property type="entry name" value="Prot_kinase_dom"/>
</dbReference>
<evidence type="ECO:0000256" key="5">
    <source>
        <dbReference type="ARBA" id="ARBA00022840"/>
    </source>
</evidence>
<dbReference type="PROSITE" id="PS00108">
    <property type="entry name" value="PROTEIN_KINASE_ST"/>
    <property type="match status" value="1"/>
</dbReference>
<dbReference type="InterPro" id="IPR008271">
    <property type="entry name" value="Ser/Thr_kinase_AS"/>
</dbReference>
<dbReference type="Gene3D" id="1.10.510.10">
    <property type="entry name" value="Transferase(Phosphotransferase) domain 1"/>
    <property type="match status" value="1"/>
</dbReference>
<keyword evidence="4 9" id="KW-0418">Kinase</keyword>
<organism evidence="9">
    <name type="scientific">mine drainage metagenome</name>
    <dbReference type="NCBI Taxonomy" id="410659"/>
    <lineage>
        <taxon>unclassified sequences</taxon>
        <taxon>metagenomes</taxon>
        <taxon>ecological metagenomes</taxon>
    </lineage>
</organism>
<evidence type="ECO:0000259" key="8">
    <source>
        <dbReference type="PROSITE" id="PS50011"/>
    </source>
</evidence>
<keyword evidence="7" id="KW-1133">Transmembrane helix</keyword>
<evidence type="ECO:0000256" key="4">
    <source>
        <dbReference type="ARBA" id="ARBA00022777"/>
    </source>
</evidence>
<evidence type="ECO:0000256" key="3">
    <source>
        <dbReference type="ARBA" id="ARBA00022741"/>
    </source>
</evidence>
<feature type="compositionally biased region" description="Low complexity" evidence="6">
    <location>
        <begin position="306"/>
        <end position="316"/>
    </location>
</feature>
<dbReference type="PROSITE" id="PS50011">
    <property type="entry name" value="PROTEIN_KINASE_DOM"/>
    <property type="match status" value="1"/>
</dbReference>
<keyword evidence="7" id="KW-0812">Transmembrane</keyword>
<dbReference type="SMART" id="SM00220">
    <property type="entry name" value="S_TKc"/>
    <property type="match status" value="1"/>
</dbReference>
<keyword evidence="2 9" id="KW-0808">Transferase</keyword>
<gene>
    <name evidence="9" type="primary">pknA_1</name>
    <name evidence="9" type="ORF">GALL_260510</name>
</gene>
<dbReference type="InterPro" id="IPR011009">
    <property type="entry name" value="Kinase-like_dom_sf"/>
</dbReference>
<dbReference type="FunFam" id="3.30.200.20:FF:000035">
    <property type="entry name" value="Serine/threonine protein kinase Stk1"/>
    <property type="match status" value="1"/>
</dbReference>
<accession>A0A1J5R862</accession>
<dbReference type="PANTHER" id="PTHR43289:SF6">
    <property type="entry name" value="SERINE_THREONINE-PROTEIN KINASE NEKL-3"/>
    <property type="match status" value="1"/>
</dbReference>
<feature type="region of interest" description="Disordered" evidence="6">
    <location>
        <begin position="396"/>
        <end position="415"/>
    </location>
</feature>
<feature type="domain" description="Protein kinase" evidence="8">
    <location>
        <begin position="7"/>
        <end position="264"/>
    </location>
</feature>
<dbReference type="PANTHER" id="PTHR43289">
    <property type="entry name" value="MITOGEN-ACTIVATED PROTEIN KINASE KINASE KINASE 20-RELATED"/>
    <property type="match status" value="1"/>
</dbReference>
<sequence>MKLDGRYRLVNKIATGGMGEVWVAHDEALARDVAVKVLREEFAGDTGFLERFRVEARNSASLSHPNIAQLYDYGEQEGSGYLVMELVVGEPMSDLLEREPVLGARRLLPLLAQTARALHAAHVGGVVHRDVKPGNILISRGGRVKITDFGVSLGTNQASMTATGMVMGTAQYLSPEQAVGKAAAPASDIYSLGVVAYEALVGHRPFTGPTAVDIAVAHVNKPVPAMPATVDKRLADLVMLMLSKNPEQRPRSAASLARLLDELVGETPPEGVPVIVGESRAVQPSLGANGAAPDRVPVRVIGGGAPSSAAPAAPVGPAGGVPPSYPPRRRLRDDSGARPRVPSTVTRVTRVTRGGLTWPLLALVLLLLALLGAAFADRLTRADGPVPMRPAGVVQAMGARSSPPPSRVSAGSDAGDAMITTGVSAASAADALTTTAKDS</sequence>
<dbReference type="EC" id="2.7.11.1" evidence="9"/>
<evidence type="ECO:0000313" key="9">
    <source>
        <dbReference type="EMBL" id="OIQ92057.1"/>
    </source>
</evidence>
<comment type="caution">
    <text evidence="9">The sequence shown here is derived from an EMBL/GenBank/DDBJ whole genome shotgun (WGS) entry which is preliminary data.</text>
</comment>
<evidence type="ECO:0000256" key="6">
    <source>
        <dbReference type="SAM" id="MobiDB-lite"/>
    </source>
</evidence>
<dbReference type="FunFam" id="1.10.510.10:FF:000021">
    <property type="entry name" value="Serine/threonine protein kinase"/>
    <property type="match status" value="1"/>
</dbReference>
<keyword evidence="3" id="KW-0547">Nucleotide-binding</keyword>
<dbReference type="CDD" id="cd14014">
    <property type="entry name" value="STKc_PknB_like"/>
    <property type="match status" value="1"/>
</dbReference>
<keyword evidence="7" id="KW-0472">Membrane</keyword>
<protein>
    <submittedName>
        <fullName evidence="9">Serine/threonine-protein kinase PknA</fullName>
        <ecNumber evidence="9">2.7.11.1</ecNumber>
    </submittedName>
</protein>
<evidence type="ECO:0000256" key="2">
    <source>
        <dbReference type="ARBA" id="ARBA00022679"/>
    </source>
</evidence>
<dbReference type="SUPFAM" id="SSF56112">
    <property type="entry name" value="Protein kinase-like (PK-like)"/>
    <property type="match status" value="1"/>
</dbReference>
<dbReference type="Pfam" id="PF00069">
    <property type="entry name" value="Pkinase"/>
    <property type="match status" value="1"/>
</dbReference>
<keyword evidence="1" id="KW-0723">Serine/threonine-protein kinase</keyword>